<dbReference type="Pfam" id="PF07423">
    <property type="entry name" value="DUF1510"/>
    <property type="match status" value="1"/>
</dbReference>
<keyword evidence="2" id="KW-1133">Transmembrane helix</keyword>
<feature type="compositionally biased region" description="Basic and acidic residues" evidence="1">
    <location>
        <begin position="49"/>
        <end position="71"/>
    </location>
</feature>
<evidence type="ECO:0000259" key="3">
    <source>
        <dbReference type="Pfam" id="PF07423"/>
    </source>
</evidence>
<keyword evidence="2" id="KW-0812">Transmembrane</keyword>
<dbReference type="RefSeq" id="WP_115453849.1">
    <property type="nucleotide sequence ID" value="NZ_QNQT01000014.1"/>
</dbReference>
<name>A0A3D8GL84_9BACI</name>
<evidence type="ECO:0000313" key="4">
    <source>
        <dbReference type="EMBL" id="RDU35111.1"/>
    </source>
</evidence>
<evidence type="ECO:0000313" key="5">
    <source>
        <dbReference type="Proteomes" id="UP000257144"/>
    </source>
</evidence>
<keyword evidence="5" id="KW-1185">Reference proteome</keyword>
<feature type="compositionally biased region" description="Acidic residues" evidence="1">
    <location>
        <begin position="84"/>
        <end position="110"/>
    </location>
</feature>
<protein>
    <submittedName>
        <fullName evidence="4">DNA primase</fullName>
    </submittedName>
</protein>
<accession>A0A3D8GL84</accession>
<keyword evidence="2" id="KW-0472">Membrane</keyword>
<evidence type="ECO:0000256" key="2">
    <source>
        <dbReference type="SAM" id="Phobius"/>
    </source>
</evidence>
<dbReference type="Proteomes" id="UP000257144">
    <property type="component" value="Unassembled WGS sequence"/>
</dbReference>
<feature type="domain" description="DUF1510" evidence="3">
    <location>
        <begin position="124"/>
        <end position="217"/>
    </location>
</feature>
<sequence length="223" mass="24066">MDHDFSNKSRLRYRAKRKKTNIILNSLIAIVILLILAVGFSIFAGNDDAAPKNPDKAETGQKAGNTEKGDTGGDTAGGASQDSSDADSSADTDDESQTAEENVDEADEPVVTEGGSSENVKRTIENPGWKPVGTSQSGDHQVTIDSSSPDWDEMHSALAYAIGTDKGNMTTWWLERDKSKEGGAIGTVTAKGSDQAYRVYIEWVDGEGYKPVKVEELYENDKK</sequence>
<evidence type="ECO:0000256" key="1">
    <source>
        <dbReference type="SAM" id="MobiDB-lite"/>
    </source>
</evidence>
<gene>
    <name evidence="4" type="ORF">DRW41_20250</name>
</gene>
<dbReference type="EMBL" id="QNQT01000014">
    <property type="protein sequence ID" value="RDU35111.1"/>
    <property type="molecule type" value="Genomic_DNA"/>
</dbReference>
<proteinExistence type="predicted"/>
<feature type="transmembrane region" description="Helical" evidence="2">
    <location>
        <begin position="21"/>
        <end position="44"/>
    </location>
</feature>
<comment type="caution">
    <text evidence="4">The sequence shown here is derived from an EMBL/GenBank/DDBJ whole genome shotgun (WGS) entry which is preliminary data.</text>
</comment>
<feature type="region of interest" description="Disordered" evidence="1">
    <location>
        <begin position="47"/>
        <end position="150"/>
    </location>
</feature>
<organism evidence="4 5">
    <name type="scientific">Neobacillus piezotolerans</name>
    <dbReference type="NCBI Taxonomy" id="2259171"/>
    <lineage>
        <taxon>Bacteria</taxon>
        <taxon>Bacillati</taxon>
        <taxon>Bacillota</taxon>
        <taxon>Bacilli</taxon>
        <taxon>Bacillales</taxon>
        <taxon>Bacillaceae</taxon>
        <taxon>Neobacillus</taxon>
    </lineage>
</organism>
<feature type="compositionally biased region" description="Polar residues" evidence="1">
    <location>
        <begin position="133"/>
        <end position="149"/>
    </location>
</feature>
<reference evidence="4 5" key="1">
    <citation type="submission" date="2018-07" db="EMBL/GenBank/DDBJ databases">
        <title>Bacillus sp. YLB-04 draft genome sequence.</title>
        <authorList>
            <person name="Yu L."/>
            <person name="Tang X."/>
        </authorList>
    </citation>
    <scope>NUCLEOTIDE SEQUENCE [LARGE SCALE GENOMIC DNA]</scope>
    <source>
        <strain evidence="4 5">YLB-04</strain>
    </source>
</reference>
<dbReference type="AlphaFoldDB" id="A0A3D8GL84"/>
<dbReference type="OrthoDB" id="2168558at2"/>
<dbReference type="InterPro" id="IPR009988">
    <property type="entry name" value="DUF1510"/>
</dbReference>